<evidence type="ECO:0000256" key="4">
    <source>
        <dbReference type="PROSITE-ProRule" id="PRU00335"/>
    </source>
</evidence>
<evidence type="ECO:0000256" key="2">
    <source>
        <dbReference type="ARBA" id="ARBA00023125"/>
    </source>
</evidence>
<gene>
    <name evidence="7" type="ORF">E1293_05745</name>
</gene>
<dbReference type="EMBL" id="SMKY01000015">
    <property type="protein sequence ID" value="TDD88898.1"/>
    <property type="molecule type" value="Genomic_DNA"/>
</dbReference>
<keyword evidence="8" id="KW-1185">Reference proteome</keyword>
<feature type="compositionally biased region" description="Basic residues" evidence="5">
    <location>
        <begin position="1"/>
        <end position="11"/>
    </location>
</feature>
<dbReference type="PROSITE" id="PS01081">
    <property type="entry name" value="HTH_TETR_1"/>
    <property type="match status" value="1"/>
</dbReference>
<dbReference type="SUPFAM" id="SSF46689">
    <property type="entry name" value="Homeodomain-like"/>
    <property type="match status" value="1"/>
</dbReference>
<dbReference type="SUPFAM" id="SSF48498">
    <property type="entry name" value="Tetracyclin repressor-like, C-terminal domain"/>
    <property type="match status" value="1"/>
</dbReference>
<dbReference type="InterPro" id="IPR009057">
    <property type="entry name" value="Homeodomain-like_sf"/>
</dbReference>
<evidence type="ECO:0000259" key="6">
    <source>
        <dbReference type="PROSITE" id="PS50977"/>
    </source>
</evidence>
<evidence type="ECO:0000256" key="3">
    <source>
        <dbReference type="ARBA" id="ARBA00023163"/>
    </source>
</evidence>
<sequence>MCVSRHAARRPARNEGVTAPRPRRRLSEDVRRRQIINATVAVVAELGYEGASLARIAERAEVSKGLVSHYFTDKDRLMETVARTTLVTLRQTIADALVLDDPVPDIIRAAIHSAARLSVTHQAELEALRQISINLREADGTLRLGLAEYEETYQGQEALFRRGQDEGTLRDFDTRVMAVTYQGAIDTMLTYLHEHPETDAHHYADALADLLTAAIARPRREVS</sequence>
<reference evidence="7 8" key="1">
    <citation type="submission" date="2019-03" db="EMBL/GenBank/DDBJ databases">
        <title>Draft genome sequences of novel Actinobacteria.</title>
        <authorList>
            <person name="Sahin N."/>
            <person name="Ay H."/>
            <person name="Saygin H."/>
        </authorList>
    </citation>
    <scope>NUCLEOTIDE SEQUENCE [LARGE SCALE GENOMIC DNA]</scope>
    <source>
        <strain evidence="7 8">DSM 45941</strain>
    </source>
</reference>
<dbReference type="Proteomes" id="UP000295578">
    <property type="component" value="Unassembled WGS sequence"/>
</dbReference>
<dbReference type="Gene3D" id="1.10.357.10">
    <property type="entry name" value="Tetracycline Repressor, domain 2"/>
    <property type="match status" value="1"/>
</dbReference>
<dbReference type="GO" id="GO:0000976">
    <property type="term" value="F:transcription cis-regulatory region binding"/>
    <property type="evidence" value="ECO:0007669"/>
    <property type="project" value="TreeGrafter"/>
</dbReference>
<dbReference type="GO" id="GO:0003700">
    <property type="term" value="F:DNA-binding transcription factor activity"/>
    <property type="evidence" value="ECO:0007669"/>
    <property type="project" value="TreeGrafter"/>
</dbReference>
<comment type="caution">
    <text evidence="7">The sequence shown here is derived from an EMBL/GenBank/DDBJ whole genome shotgun (WGS) entry which is preliminary data.</text>
</comment>
<proteinExistence type="predicted"/>
<evidence type="ECO:0000313" key="7">
    <source>
        <dbReference type="EMBL" id="TDD88898.1"/>
    </source>
</evidence>
<organism evidence="7 8">
    <name type="scientific">Actinomadura darangshiensis</name>
    <dbReference type="NCBI Taxonomy" id="705336"/>
    <lineage>
        <taxon>Bacteria</taxon>
        <taxon>Bacillati</taxon>
        <taxon>Actinomycetota</taxon>
        <taxon>Actinomycetes</taxon>
        <taxon>Streptosporangiales</taxon>
        <taxon>Thermomonosporaceae</taxon>
        <taxon>Actinomadura</taxon>
    </lineage>
</organism>
<keyword evidence="1" id="KW-0805">Transcription regulation</keyword>
<dbReference type="PANTHER" id="PTHR30055:SF234">
    <property type="entry name" value="HTH-TYPE TRANSCRIPTIONAL REGULATOR BETI"/>
    <property type="match status" value="1"/>
</dbReference>
<protein>
    <submittedName>
        <fullName evidence="7">TetR/AcrR family transcriptional regulator</fullName>
    </submittedName>
</protein>
<dbReference type="Pfam" id="PF00440">
    <property type="entry name" value="TetR_N"/>
    <property type="match status" value="1"/>
</dbReference>
<dbReference type="PRINTS" id="PR00455">
    <property type="entry name" value="HTHTETR"/>
</dbReference>
<feature type="DNA-binding region" description="H-T-H motif" evidence="4">
    <location>
        <begin position="52"/>
        <end position="71"/>
    </location>
</feature>
<dbReference type="InterPro" id="IPR036271">
    <property type="entry name" value="Tet_transcr_reg_TetR-rel_C_sf"/>
</dbReference>
<name>A0A4R5BPR7_9ACTN</name>
<evidence type="ECO:0000256" key="1">
    <source>
        <dbReference type="ARBA" id="ARBA00023015"/>
    </source>
</evidence>
<feature type="domain" description="HTH tetR-type" evidence="6">
    <location>
        <begin position="29"/>
        <end position="89"/>
    </location>
</feature>
<dbReference type="InterPro" id="IPR001647">
    <property type="entry name" value="HTH_TetR"/>
</dbReference>
<dbReference type="OrthoDB" id="9806334at2"/>
<evidence type="ECO:0000313" key="8">
    <source>
        <dbReference type="Proteomes" id="UP000295578"/>
    </source>
</evidence>
<accession>A0A4R5BPR7</accession>
<evidence type="ECO:0000256" key="5">
    <source>
        <dbReference type="SAM" id="MobiDB-lite"/>
    </source>
</evidence>
<keyword evidence="2 4" id="KW-0238">DNA-binding</keyword>
<dbReference type="InterPro" id="IPR050109">
    <property type="entry name" value="HTH-type_TetR-like_transc_reg"/>
</dbReference>
<dbReference type="PROSITE" id="PS50977">
    <property type="entry name" value="HTH_TETR_2"/>
    <property type="match status" value="1"/>
</dbReference>
<dbReference type="InterPro" id="IPR023772">
    <property type="entry name" value="DNA-bd_HTH_TetR-type_CS"/>
</dbReference>
<keyword evidence="3" id="KW-0804">Transcription</keyword>
<feature type="region of interest" description="Disordered" evidence="5">
    <location>
        <begin position="1"/>
        <end position="24"/>
    </location>
</feature>
<dbReference type="Gene3D" id="1.10.10.60">
    <property type="entry name" value="Homeodomain-like"/>
    <property type="match status" value="1"/>
</dbReference>
<dbReference type="PANTHER" id="PTHR30055">
    <property type="entry name" value="HTH-TYPE TRANSCRIPTIONAL REGULATOR RUTR"/>
    <property type="match status" value="1"/>
</dbReference>
<dbReference type="AlphaFoldDB" id="A0A4R5BPR7"/>